<evidence type="ECO:0000313" key="2">
    <source>
        <dbReference type="EMBL" id="QOY42806.1"/>
    </source>
</evidence>
<reference evidence="2 3" key="1">
    <citation type="submission" date="2019-09" db="EMBL/GenBank/DDBJ databases">
        <title>Consistent, comparative and evidence-based genome assembly and annotation for Cryptosporidium parvum, C. hominis and C. tyzzeri.</title>
        <authorList>
            <person name="Baptista R.P."/>
            <person name="Li Y."/>
            <person name="Sateriale A."/>
            <person name="Ansell B."/>
            <person name="Jex A."/>
            <person name="Sanders M."/>
            <person name="Brooks K."/>
            <person name="Tracey A."/>
            <person name="Berriman M."/>
            <person name="Striepen B."/>
            <person name="Cotton J.A."/>
            <person name="Kissinger J.C."/>
        </authorList>
    </citation>
    <scope>NUCLEOTIDE SEQUENCE [LARGE SCALE GENOMIC DNA]</scope>
    <source>
        <strain evidence="2 3">IOWA-ATCC</strain>
    </source>
</reference>
<keyword evidence="1" id="KW-0175">Coiled coil</keyword>
<accession>A0A7S7RHG1</accession>
<dbReference type="EMBL" id="CP044421">
    <property type="protein sequence ID" value="QOY42806.1"/>
    <property type="molecule type" value="Genomic_DNA"/>
</dbReference>
<evidence type="ECO:0000313" key="3">
    <source>
        <dbReference type="Proteomes" id="UP000593906"/>
    </source>
</evidence>
<sequence>MISESFSEIYRTVQECCPVKNSLLDHSDILVNASDIKKRKKKWKLAFCNAQECVNALDYMLENSLETLLNKQEKLRVVEGLSEREKELNIKQNELNSALNEVEEGLRKTIELTLLEMKELSEECRHLEREFTKKASNIPNIIENLNKNDTKFDSEYLGKKVTVEDIQKLQNTRKQLLEDLEQLRKDEETLNKEIQNLEIKWNAYRKRTQRLETEISLKKTETNHQAIQVDAHINRRLSTCNSIRSDKDNDPNIMEVDVIQEQMGTRRKRRDSVVKWIGRLSMNSSSEEKTNQLCDHELVTNNVKEGTKIDKSDNNNDIEDRDEEVQGELQVLNLLSLVKIEQPESDETLTSKAGPPSSTLKLKVDPSPLLSQFLDPNFVYCSDLQPINVDKENSRKSNQGLFSKGALDFSLKVRNQCDGSKSLEEISLCSQNQDAPEKSLNNEDIALFNIFVGELQRNENIPVSSIGKLLCSTLK</sequence>
<feature type="coiled-coil region" evidence="1">
    <location>
        <begin position="81"/>
        <end position="214"/>
    </location>
</feature>
<gene>
    <name evidence="2" type="ORF">CPATCC_000479</name>
</gene>
<name>A0A7S7RHG1_CRYPV</name>
<organism evidence="2 3">
    <name type="scientific">Cryptosporidium parvum</name>
    <dbReference type="NCBI Taxonomy" id="5807"/>
    <lineage>
        <taxon>Eukaryota</taxon>
        <taxon>Sar</taxon>
        <taxon>Alveolata</taxon>
        <taxon>Apicomplexa</taxon>
        <taxon>Conoidasida</taxon>
        <taxon>Coccidia</taxon>
        <taxon>Eucoccidiorida</taxon>
        <taxon>Eimeriorina</taxon>
        <taxon>Cryptosporidiidae</taxon>
        <taxon>Cryptosporidium</taxon>
    </lineage>
</organism>
<dbReference type="VEuPathDB" id="CryptoDB:CPATCC_0026550"/>
<protein>
    <submittedName>
        <fullName evidence="2">Uncharacterized protein</fullName>
    </submittedName>
</protein>
<proteinExistence type="predicted"/>
<dbReference type="AlphaFoldDB" id="A0A7S7RHG1"/>
<dbReference type="Proteomes" id="UP000593906">
    <property type="component" value="Chromosome 2"/>
</dbReference>
<evidence type="ECO:0000256" key="1">
    <source>
        <dbReference type="SAM" id="Coils"/>
    </source>
</evidence>